<dbReference type="FunFam" id="3.40.50.300:FF:000134">
    <property type="entry name" value="Iron-enterobactin ABC transporter ATP-binding protein"/>
    <property type="match status" value="1"/>
</dbReference>
<sequence>MKINIEGLEFSYNGKPTLKNMNLKVDKGEFLSIIGPNGSGKTTFLKCMNKILSPKKGSILIDKYDLNKLHREDIARIVGYIPQAERGAFPTSVFDTVLMGRKPHMKWLPSSKDLEIVSDVIDMMDLSDFSMKNINELSGGQRQKVIIARALAQQPKILLLDEPTSSLDLKHQLEVLEITREQANNDVTVVMSVHDLNLAARYSDKILMMKDGEIFHGGGTDILTPENIEPVYGVSVDVRRDSDQIWIMPKRIACK</sequence>
<dbReference type="PANTHER" id="PTHR42734">
    <property type="entry name" value="METAL TRANSPORT SYSTEM ATP-BINDING PROTEIN TM_0124-RELATED"/>
    <property type="match status" value="1"/>
</dbReference>
<dbReference type="CDD" id="cd03214">
    <property type="entry name" value="ABC_Iron-Siderophores_B12_Hemin"/>
    <property type="match status" value="1"/>
</dbReference>
<feature type="domain" description="ABC transporter" evidence="10">
    <location>
        <begin position="3"/>
        <end position="236"/>
    </location>
</feature>
<organism evidence="11 12">
    <name type="scientific">Methanolobus tindarius DSM 2278</name>
    <dbReference type="NCBI Taxonomy" id="1090322"/>
    <lineage>
        <taxon>Archaea</taxon>
        <taxon>Methanobacteriati</taxon>
        <taxon>Methanobacteriota</taxon>
        <taxon>Stenosarchaea group</taxon>
        <taxon>Methanomicrobia</taxon>
        <taxon>Methanosarcinales</taxon>
        <taxon>Methanosarcinaceae</taxon>
        <taxon>Methanolobus</taxon>
    </lineage>
</organism>
<dbReference type="RefSeq" id="WP_023843971.1">
    <property type="nucleotide sequence ID" value="NZ_AZAJ01000001.1"/>
</dbReference>
<dbReference type="EMBL" id="AZAJ01000001">
    <property type="protein sequence ID" value="ETA66835.1"/>
    <property type="molecule type" value="Genomic_DNA"/>
</dbReference>
<evidence type="ECO:0000256" key="4">
    <source>
        <dbReference type="ARBA" id="ARBA00022840"/>
    </source>
</evidence>
<gene>
    <name evidence="11" type="ORF">MettiDRAFT_0236</name>
</gene>
<dbReference type="OrthoDB" id="24644at2157"/>
<dbReference type="InterPro" id="IPR027417">
    <property type="entry name" value="P-loop_NTPase"/>
</dbReference>
<dbReference type="STRING" id="1090322.MettiDRAFT_0236"/>
<evidence type="ECO:0000256" key="1">
    <source>
        <dbReference type="ARBA" id="ARBA00005417"/>
    </source>
</evidence>
<dbReference type="InterPro" id="IPR003593">
    <property type="entry name" value="AAA+_ATPase"/>
</dbReference>
<evidence type="ECO:0000256" key="7">
    <source>
        <dbReference type="ARBA" id="ARBA00066387"/>
    </source>
</evidence>
<dbReference type="Pfam" id="PF00005">
    <property type="entry name" value="ABC_tran"/>
    <property type="match status" value="1"/>
</dbReference>
<dbReference type="GO" id="GO:0015420">
    <property type="term" value="F:ABC-type vitamin B12 transporter activity"/>
    <property type="evidence" value="ECO:0007669"/>
    <property type="project" value="UniProtKB-EC"/>
</dbReference>
<dbReference type="Proteomes" id="UP000019483">
    <property type="component" value="Unassembled WGS sequence"/>
</dbReference>
<evidence type="ECO:0000259" key="10">
    <source>
        <dbReference type="PROSITE" id="PS50893"/>
    </source>
</evidence>
<dbReference type="InterPro" id="IPR017871">
    <property type="entry name" value="ABC_transporter-like_CS"/>
</dbReference>
<dbReference type="SUPFAM" id="SSF52540">
    <property type="entry name" value="P-loop containing nucleoside triphosphate hydrolases"/>
    <property type="match status" value="1"/>
</dbReference>
<dbReference type="GO" id="GO:0005524">
    <property type="term" value="F:ATP binding"/>
    <property type="evidence" value="ECO:0007669"/>
    <property type="project" value="UniProtKB-KW"/>
</dbReference>
<comment type="similarity">
    <text evidence="1">Belongs to the ABC transporter superfamily.</text>
</comment>
<comment type="function">
    <text evidence="6">Required for corrinoid utilization. Probably part of the ABC transporter complex BtuCDF involved in cobalamin (vitamin B12) import. Probably responsible for energy coupling to the transport system.</text>
</comment>
<dbReference type="EC" id="7.6.2.8" evidence="7"/>
<evidence type="ECO:0000256" key="6">
    <source>
        <dbReference type="ARBA" id="ARBA00058960"/>
    </source>
</evidence>
<evidence type="ECO:0000313" key="11">
    <source>
        <dbReference type="EMBL" id="ETA66835.1"/>
    </source>
</evidence>
<dbReference type="InterPro" id="IPR003439">
    <property type="entry name" value="ABC_transporter-like_ATP-bd"/>
</dbReference>
<evidence type="ECO:0000256" key="9">
    <source>
        <dbReference type="ARBA" id="ARBA00077139"/>
    </source>
</evidence>
<dbReference type="InterPro" id="IPR050153">
    <property type="entry name" value="Metal_Ion_Import_ABC"/>
</dbReference>
<dbReference type="PROSITE" id="PS00211">
    <property type="entry name" value="ABC_TRANSPORTER_1"/>
    <property type="match status" value="1"/>
</dbReference>
<accession>W9DP51</accession>
<comment type="caution">
    <text evidence="11">The sequence shown here is derived from an EMBL/GenBank/DDBJ whole genome shotgun (WGS) entry which is preliminary data.</text>
</comment>
<dbReference type="Gene3D" id="3.40.50.300">
    <property type="entry name" value="P-loop containing nucleotide triphosphate hydrolases"/>
    <property type="match status" value="1"/>
</dbReference>
<keyword evidence="2" id="KW-0813">Transport</keyword>
<evidence type="ECO:0000256" key="5">
    <source>
        <dbReference type="ARBA" id="ARBA00050590"/>
    </source>
</evidence>
<keyword evidence="4" id="KW-0067">ATP-binding</keyword>
<evidence type="ECO:0000313" key="12">
    <source>
        <dbReference type="Proteomes" id="UP000019483"/>
    </source>
</evidence>
<dbReference type="PANTHER" id="PTHR42734:SF6">
    <property type="entry name" value="MOLYBDATE IMPORT ATP-BINDING PROTEIN MOLC"/>
    <property type="match status" value="1"/>
</dbReference>
<dbReference type="GO" id="GO:0016887">
    <property type="term" value="F:ATP hydrolysis activity"/>
    <property type="evidence" value="ECO:0007669"/>
    <property type="project" value="InterPro"/>
</dbReference>
<name>W9DP51_METTI</name>
<proteinExistence type="inferred from homology"/>
<comment type="catalytic activity">
    <reaction evidence="5">
        <text>an R-cob(III)alamin(out) + ATP + H2O = an R-cob(III)alamin(in) + ADP + phosphate + H(+)</text>
        <dbReference type="Rhea" id="RHEA:17873"/>
        <dbReference type="ChEBI" id="CHEBI:15377"/>
        <dbReference type="ChEBI" id="CHEBI:15378"/>
        <dbReference type="ChEBI" id="CHEBI:30616"/>
        <dbReference type="ChEBI" id="CHEBI:43474"/>
        <dbReference type="ChEBI" id="CHEBI:140785"/>
        <dbReference type="ChEBI" id="CHEBI:456216"/>
        <dbReference type="EC" id="7.6.2.8"/>
    </reaction>
</comment>
<reference evidence="11 12" key="1">
    <citation type="submission" date="2013-08" db="EMBL/GenBank/DDBJ databases">
        <authorList>
            <consortium name="DOE Joint Genome Institute"/>
            <person name="Eisen J."/>
            <person name="Huntemann M."/>
            <person name="Han J."/>
            <person name="Chen A."/>
            <person name="Kyrpides N."/>
            <person name="Mavromatis K."/>
            <person name="Markowitz V."/>
            <person name="Palaniappan K."/>
            <person name="Ivanova N."/>
            <person name="Schaumberg A."/>
            <person name="Pati A."/>
            <person name="Liolios K."/>
            <person name="Nordberg H.P."/>
            <person name="Cantor M.N."/>
            <person name="Hua S.X."/>
            <person name="Woyke T."/>
        </authorList>
    </citation>
    <scope>NUCLEOTIDE SEQUENCE [LARGE SCALE GENOMIC DNA]</scope>
    <source>
        <strain evidence="11 12">DSM 2278</strain>
    </source>
</reference>
<dbReference type="AlphaFoldDB" id="W9DP51"/>
<keyword evidence="3" id="KW-0547">Nucleotide-binding</keyword>
<evidence type="ECO:0000256" key="2">
    <source>
        <dbReference type="ARBA" id="ARBA00022448"/>
    </source>
</evidence>
<keyword evidence="12" id="KW-1185">Reference proteome</keyword>
<evidence type="ECO:0000256" key="3">
    <source>
        <dbReference type="ARBA" id="ARBA00022741"/>
    </source>
</evidence>
<protein>
    <recommendedName>
        <fullName evidence="8">Cobalamin import ATP-binding protein BtuD</fullName>
        <ecNumber evidence="7">7.6.2.8</ecNumber>
    </recommendedName>
    <alternativeName>
        <fullName evidence="9">Vitamin B12-transporting ATPase</fullName>
    </alternativeName>
</protein>
<dbReference type="SMART" id="SM00382">
    <property type="entry name" value="AAA"/>
    <property type="match status" value="1"/>
</dbReference>
<evidence type="ECO:0000256" key="8">
    <source>
        <dbReference type="ARBA" id="ARBA00073649"/>
    </source>
</evidence>
<dbReference type="PROSITE" id="PS50893">
    <property type="entry name" value="ABC_TRANSPORTER_2"/>
    <property type="match status" value="1"/>
</dbReference>